<evidence type="ECO:0000313" key="9">
    <source>
        <dbReference type="Proteomes" id="UP000035331"/>
    </source>
</evidence>
<evidence type="ECO:0000256" key="5">
    <source>
        <dbReference type="ARBA" id="ARBA00022840"/>
    </source>
</evidence>
<dbReference type="GO" id="GO:0043758">
    <property type="term" value="F:acetate-CoA ligase (ADP-forming) activity"/>
    <property type="evidence" value="ECO:0007669"/>
    <property type="project" value="UniProtKB-EC"/>
</dbReference>
<organism evidence="8 9">
    <name type="scientific">Methanosarcina barkeri CM1</name>
    <dbReference type="NCBI Taxonomy" id="796385"/>
    <lineage>
        <taxon>Archaea</taxon>
        <taxon>Methanobacteriati</taxon>
        <taxon>Methanobacteriota</taxon>
        <taxon>Stenosarchaea group</taxon>
        <taxon>Methanomicrobia</taxon>
        <taxon>Methanosarcinales</taxon>
        <taxon>Methanosarcinaceae</taxon>
        <taxon>Methanosarcina</taxon>
    </lineage>
</organism>
<dbReference type="Gene3D" id="3.30.470.20">
    <property type="entry name" value="ATP-grasp fold, B domain"/>
    <property type="match status" value="1"/>
</dbReference>
<dbReference type="Gene3D" id="3.30.1490.20">
    <property type="entry name" value="ATP-grasp fold, A domain"/>
    <property type="match status" value="1"/>
</dbReference>
<dbReference type="AlphaFoldDB" id="A0A0G3CHY5"/>
<dbReference type="PROSITE" id="PS50975">
    <property type="entry name" value="ATP_GRASP"/>
    <property type="match status" value="1"/>
</dbReference>
<evidence type="ECO:0000256" key="6">
    <source>
        <dbReference type="PROSITE-ProRule" id="PRU00409"/>
    </source>
</evidence>
<evidence type="ECO:0000256" key="4">
    <source>
        <dbReference type="ARBA" id="ARBA00022741"/>
    </source>
</evidence>
<gene>
    <name evidence="8" type="ORF">MCM1_1658</name>
</gene>
<keyword evidence="4 6" id="KW-0547">Nucleotide-binding</keyword>
<evidence type="ECO:0000259" key="7">
    <source>
        <dbReference type="PROSITE" id="PS50975"/>
    </source>
</evidence>
<sequence>MKQVDIIPRAPIPDRVLAARVFEAARAKNRHILGLEAVCILKAYGIPVVKTKFAKTAEEAIIAAEEIGYPLVMKVVSPQISHKYDIGGIKLSLQNAAEVKAAYQDMMDGIKKKLPDAYLEGVQLQPMLSGGKEVILGMVHDPTFGPMLMFGLGGTYVEILKDIQFAIAPVDEREAREMITGIKTYPLLAGVRWEKPSDIDALVYTILRVSRLVCDFPEIEEFEINPMMVFEKGKGVLAVDLRLILKRDM</sequence>
<dbReference type="EMBL" id="CP008746">
    <property type="protein sequence ID" value="AKJ38692.1"/>
    <property type="molecule type" value="Genomic_DNA"/>
</dbReference>
<dbReference type="SUPFAM" id="SSF56059">
    <property type="entry name" value="Glutathione synthetase ATP-binding domain-like"/>
    <property type="match status" value="1"/>
</dbReference>
<dbReference type="GeneID" id="24801565"/>
<dbReference type="FunFam" id="3.30.1490.20:FF:000020">
    <property type="entry name" value="Protein lysine acetyltransferase"/>
    <property type="match status" value="1"/>
</dbReference>
<comment type="catalytic activity">
    <reaction evidence="1">
        <text>acetate + ATP + CoA = acetyl-CoA + ADP + phosphate</text>
        <dbReference type="Rhea" id="RHEA:15081"/>
        <dbReference type="ChEBI" id="CHEBI:30089"/>
        <dbReference type="ChEBI" id="CHEBI:30616"/>
        <dbReference type="ChEBI" id="CHEBI:43474"/>
        <dbReference type="ChEBI" id="CHEBI:57287"/>
        <dbReference type="ChEBI" id="CHEBI:57288"/>
        <dbReference type="ChEBI" id="CHEBI:456216"/>
        <dbReference type="EC" id="6.2.1.13"/>
    </reaction>
</comment>
<accession>A0A0G3CHY5</accession>
<dbReference type="GO" id="GO:0046872">
    <property type="term" value="F:metal ion binding"/>
    <property type="evidence" value="ECO:0007669"/>
    <property type="project" value="InterPro"/>
</dbReference>
<keyword evidence="3" id="KW-0436">Ligase</keyword>
<proteinExistence type="predicted"/>
<dbReference type="EC" id="6.2.1.13" evidence="2"/>
<dbReference type="PANTHER" id="PTHR43334:SF1">
    <property type="entry name" value="3-HYDROXYPROPIONATE--COA LIGASE [ADP-FORMING]"/>
    <property type="match status" value="1"/>
</dbReference>
<reference evidence="8 9" key="2">
    <citation type="journal article" date="2015" name="Stand. Genomic Sci.">
        <title>The complete genome sequence of the rumen methanogen Methanosarcina barkeri CM1.</title>
        <authorList>
            <person name="Lambie S.C."/>
            <person name="Kelly W.J."/>
            <person name="Leahy S.C."/>
            <person name="Li D."/>
            <person name="Reilly K."/>
            <person name="McAllister T.A."/>
            <person name="Valle E.R."/>
            <person name="Attwood G.T."/>
            <person name="Altermann E."/>
        </authorList>
    </citation>
    <scope>NUCLEOTIDE SEQUENCE [LARGE SCALE GENOMIC DNA]</scope>
    <source>
        <strain evidence="8 9">CM1</strain>
    </source>
</reference>
<evidence type="ECO:0000256" key="3">
    <source>
        <dbReference type="ARBA" id="ARBA00022598"/>
    </source>
</evidence>
<dbReference type="PATRIC" id="fig|796385.3.peg.2074"/>
<protein>
    <recommendedName>
        <fullName evidence="2">acetate--CoA ligase (ADP-forming)</fullName>
        <ecNumber evidence="2">6.2.1.13</ecNumber>
    </recommendedName>
</protein>
<dbReference type="Proteomes" id="UP000035331">
    <property type="component" value="Chromosome"/>
</dbReference>
<dbReference type="PANTHER" id="PTHR43334">
    <property type="entry name" value="ACETATE--COA LIGASE [ADP-FORMING]"/>
    <property type="match status" value="1"/>
</dbReference>
<dbReference type="RefSeq" id="WP_080941570.1">
    <property type="nucleotide sequence ID" value="NZ_CP008746.1"/>
</dbReference>
<dbReference type="Pfam" id="PF13549">
    <property type="entry name" value="ATP-grasp_5"/>
    <property type="match status" value="1"/>
</dbReference>
<reference evidence="9" key="1">
    <citation type="submission" date="2014-06" db="EMBL/GenBank/DDBJ databases">
        <title>The complete genome sequence of Methanosarcina barkeri CM1.</title>
        <authorList>
            <consortium name="Pastoral Greenhouse Gas Research Consortium"/>
            <person name="Lambie S.C."/>
            <person name="Leahy S.C."/>
            <person name="Kelly W.J."/>
            <person name="Li D."/>
            <person name="Reilly K."/>
            <person name="Attwood G.T."/>
            <person name="Altermann E."/>
        </authorList>
    </citation>
    <scope>NUCLEOTIDE SEQUENCE [LARGE SCALE GENOMIC DNA]</scope>
    <source>
        <strain evidence="9">CM1</strain>
    </source>
</reference>
<evidence type="ECO:0000313" key="8">
    <source>
        <dbReference type="EMBL" id="AKJ38692.1"/>
    </source>
</evidence>
<keyword evidence="5 6" id="KW-0067">ATP-binding</keyword>
<name>A0A0G3CHY5_METBA</name>
<dbReference type="InterPro" id="IPR051538">
    <property type="entry name" value="Acyl-CoA_Synth/Transferase"/>
</dbReference>
<feature type="domain" description="ATP-grasp" evidence="7">
    <location>
        <begin position="38"/>
        <end position="74"/>
    </location>
</feature>
<dbReference type="InterPro" id="IPR011761">
    <property type="entry name" value="ATP-grasp"/>
</dbReference>
<dbReference type="GO" id="GO:0005524">
    <property type="term" value="F:ATP binding"/>
    <property type="evidence" value="ECO:0007669"/>
    <property type="project" value="UniProtKB-UniRule"/>
</dbReference>
<evidence type="ECO:0000256" key="2">
    <source>
        <dbReference type="ARBA" id="ARBA00012957"/>
    </source>
</evidence>
<dbReference type="InterPro" id="IPR013815">
    <property type="entry name" value="ATP_grasp_subdomain_1"/>
</dbReference>
<evidence type="ECO:0000256" key="1">
    <source>
        <dbReference type="ARBA" id="ARBA00001619"/>
    </source>
</evidence>